<evidence type="ECO:0000313" key="1">
    <source>
        <dbReference type="EMBL" id="JAD44033.1"/>
    </source>
</evidence>
<sequence length="11" mass="1233">MDPPYRIALAS</sequence>
<accession>A0A0A9A243</accession>
<reference evidence="1" key="2">
    <citation type="journal article" date="2015" name="Data Brief">
        <title>Shoot transcriptome of the giant reed, Arundo donax.</title>
        <authorList>
            <person name="Barrero R.A."/>
            <person name="Guerrero F.D."/>
            <person name="Moolhuijzen P."/>
            <person name="Goolsby J.A."/>
            <person name="Tidwell J."/>
            <person name="Bellgard S.E."/>
            <person name="Bellgard M.I."/>
        </authorList>
    </citation>
    <scope>NUCLEOTIDE SEQUENCE</scope>
    <source>
        <tissue evidence="1">Shoot tissue taken approximately 20 cm above the soil surface</tissue>
    </source>
</reference>
<organism evidence="1">
    <name type="scientific">Arundo donax</name>
    <name type="common">Giant reed</name>
    <name type="synonym">Donax arundinaceus</name>
    <dbReference type="NCBI Taxonomy" id="35708"/>
    <lineage>
        <taxon>Eukaryota</taxon>
        <taxon>Viridiplantae</taxon>
        <taxon>Streptophyta</taxon>
        <taxon>Embryophyta</taxon>
        <taxon>Tracheophyta</taxon>
        <taxon>Spermatophyta</taxon>
        <taxon>Magnoliopsida</taxon>
        <taxon>Liliopsida</taxon>
        <taxon>Poales</taxon>
        <taxon>Poaceae</taxon>
        <taxon>PACMAD clade</taxon>
        <taxon>Arundinoideae</taxon>
        <taxon>Arundineae</taxon>
        <taxon>Arundo</taxon>
    </lineage>
</organism>
<name>A0A0A9A243_ARUDO</name>
<proteinExistence type="predicted"/>
<dbReference type="EMBL" id="GBRH01253862">
    <property type="protein sequence ID" value="JAD44033.1"/>
    <property type="molecule type" value="Transcribed_RNA"/>
</dbReference>
<reference evidence="1" key="1">
    <citation type="submission" date="2014-09" db="EMBL/GenBank/DDBJ databases">
        <authorList>
            <person name="Magalhaes I.L.F."/>
            <person name="Oliveira U."/>
            <person name="Santos F.R."/>
            <person name="Vidigal T.H.D.A."/>
            <person name="Brescovit A.D."/>
            <person name="Santos A.J."/>
        </authorList>
    </citation>
    <scope>NUCLEOTIDE SEQUENCE</scope>
    <source>
        <tissue evidence="1">Shoot tissue taken approximately 20 cm above the soil surface</tissue>
    </source>
</reference>
<protein>
    <submittedName>
        <fullName evidence="1">Uncharacterized protein</fullName>
    </submittedName>
</protein>